<dbReference type="Pfam" id="PF05975">
    <property type="entry name" value="EcsB"/>
    <property type="match status" value="1"/>
</dbReference>
<keyword evidence="1" id="KW-1133">Transmembrane helix</keyword>
<accession>A6TUL2</accession>
<dbReference type="EMBL" id="CP000724">
    <property type="protein sequence ID" value="ABR49880.1"/>
    <property type="molecule type" value="Genomic_DNA"/>
</dbReference>
<keyword evidence="1" id="KW-0812">Transmembrane</keyword>
<keyword evidence="1" id="KW-0472">Membrane</keyword>
<keyword evidence="3" id="KW-1185">Reference proteome</keyword>
<dbReference type="RefSeq" id="WP_012064840.1">
    <property type="nucleotide sequence ID" value="NC_009633.1"/>
</dbReference>
<proteinExistence type="predicted"/>
<feature type="transmembrane region" description="Helical" evidence="1">
    <location>
        <begin position="321"/>
        <end position="344"/>
    </location>
</feature>
<reference evidence="3" key="1">
    <citation type="journal article" date="2016" name="Genome Announc.">
        <title>Complete genome sequence of Alkaliphilus metalliredigens strain QYMF, an alkaliphilic and metal-reducing bacterium isolated from borax-contaminated leachate ponds.</title>
        <authorList>
            <person name="Hwang C."/>
            <person name="Copeland A."/>
            <person name="Lucas S."/>
            <person name="Lapidus A."/>
            <person name="Barry K."/>
            <person name="Detter J.C."/>
            <person name="Glavina Del Rio T."/>
            <person name="Hammon N."/>
            <person name="Israni S."/>
            <person name="Dalin E."/>
            <person name="Tice H."/>
            <person name="Pitluck S."/>
            <person name="Chertkov O."/>
            <person name="Brettin T."/>
            <person name="Bruce D."/>
            <person name="Han C."/>
            <person name="Schmutz J."/>
            <person name="Larimer F."/>
            <person name="Land M.L."/>
            <person name="Hauser L."/>
            <person name="Kyrpides N."/>
            <person name="Mikhailova N."/>
            <person name="Ye Q."/>
            <person name="Zhou J."/>
            <person name="Richardson P."/>
            <person name="Fields M.W."/>
        </authorList>
    </citation>
    <scope>NUCLEOTIDE SEQUENCE [LARGE SCALE GENOMIC DNA]</scope>
    <source>
        <strain evidence="3">QYMF</strain>
    </source>
</reference>
<dbReference type="GO" id="GO:0016020">
    <property type="term" value="C:membrane"/>
    <property type="evidence" value="ECO:0007669"/>
    <property type="project" value="InterPro"/>
</dbReference>
<organism evidence="2 3">
    <name type="scientific">Alkaliphilus metalliredigens (strain QYMF)</name>
    <dbReference type="NCBI Taxonomy" id="293826"/>
    <lineage>
        <taxon>Bacteria</taxon>
        <taxon>Bacillati</taxon>
        <taxon>Bacillota</taxon>
        <taxon>Clostridia</taxon>
        <taxon>Peptostreptococcales</taxon>
        <taxon>Natronincolaceae</taxon>
        <taxon>Alkaliphilus</taxon>
    </lineage>
</organism>
<evidence type="ECO:0000313" key="2">
    <source>
        <dbReference type="EMBL" id="ABR49880.1"/>
    </source>
</evidence>
<feature type="transmembrane region" description="Helical" evidence="1">
    <location>
        <begin position="400"/>
        <end position="418"/>
    </location>
</feature>
<dbReference type="Proteomes" id="UP000001572">
    <property type="component" value="Chromosome"/>
</dbReference>
<sequence length="419" mass="48508">MNPIFTIWKKRIGYLHKLHFRFISFQIDWVIAIYAVLIFGFIGYGFYPIFHEVIVREINPLGKMVVNSFVLMMLLGGELKGYLKTADQVFLIPLSINGRQFISYSHRLSAVIHIGTWSVFWIILYFYYRLHYQVEIMKYLALWLGGIFIKLIIINSKFIIENQRGRWKRRIIRNLFYGFCSLAIGYIVFYYNLKTLSSMQISIGLIILGVMTSLSFLIKNKVYIDWERIIEEEVNKRVKGLTVLLGEGSKNKKVFRKRTTRIFSGRKFIPFTPKGALLLLYFKIILRGKGNLLFLLQIIGGTFASIYLFNRGFGGGDPSDIRSMNAIGIVFMAYLIGDLLLSIWKSLKEDTWFIIYPYSHKDKIFSMKLGVMIGLSICLLIISVGMMILTTPLIHPTVDLIGAVLLAICITQIQMLFFY</sequence>
<dbReference type="eggNOG" id="COG4473">
    <property type="taxonomic scope" value="Bacteria"/>
</dbReference>
<dbReference type="InterPro" id="IPR010288">
    <property type="entry name" value="EcsB_ABC"/>
</dbReference>
<dbReference type="AlphaFoldDB" id="A6TUL2"/>
<dbReference type="STRING" id="293826.Amet_3761"/>
<feature type="transmembrane region" description="Helical" evidence="1">
    <location>
        <begin position="172"/>
        <end position="193"/>
    </location>
</feature>
<feature type="transmembrane region" description="Helical" evidence="1">
    <location>
        <begin position="365"/>
        <end position="388"/>
    </location>
</feature>
<feature type="transmembrane region" description="Helical" evidence="1">
    <location>
        <begin position="140"/>
        <end position="160"/>
    </location>
</feature>
<feature type="transmembrane region" description="Helical" evidence="1">
    <location>
        <begin position="199"/>
        <end position="218"/>
    </location>
</feature>
<dbReference type="HOGENOM" id="CLU_654951_0_0_9"/>
<name>A6TUL2_ALKMQ</name>
<evidence type="ECO:0000313" key="3">
    <source>
        <dbReference type="Proteomes" id="UP000001572"/>
    </source>
</evidence>
<feature type="transmembrane region" description="Helical" evidence="1">
    <location>
        <begin position="104"/>
        <end position="128"/>
    </location>
</feature>
<feature type="transmembrane region" description="Helical" evidence="1">
    <location>
        <begin position="292"/>
        <end position="309"/>
    </location>
</feature>
<evidence type="ECO:0000256" key="1">
    <source>
        <dbReference type="SAM" id="Phobius"/>
    </source>
</evidence>
<dbReference type="KEGG" id="amt:Amet_3761"/>
<feature type="transmembrane region" description="Helical" evidence="1">
    <location>
        <begin position="20"/>
        <end position="44"/>
    </location>
</feature>
<protein>
    <submittedName>
        <fullName evidence="2">Uncharacterized protein</fullName>
    </submittedName>
</protein>
<dbReference type="OrthoDB" id="1953274at2"/>
<gene>
    <name evidence="2" type="ordered locus">Amet_3761</name>
</gene>